<protein>
    <recommendedName>
        <fullName evidence="13">alpha-1,3-mannosyl-glycoprotein 2-beta-N-acetylglucosaminyltransferase</fullName>
        <ecNumber evidence="13">2.4.1.101</ecNumber>
    </recommendedName>
    <alternativeName>
        <fullName evidence="14">N-glycosyl-oligosaccharide-glycoprotein N-acetylglucosaminyltransferase I</fullName>
    </alternativeName>
</protein>
<evidence type="ECO:0000256" key="15">
    <source>
        <dbReference type="ARBA" id="ARBA00049421"/>
    </source>
</evidence>
<evidence type="ECO:0000256" key="13">
    <source>
        <dbReference type="ARBA" id="ARBA00038949"/>
    </source>
</evidence>
<accession>A0A521FKC9</accession>
<dbReference type="PANTHER" id="PTHR10468">
    <property type="entry name" value="PROTEIN O-LINKED-MANNOSE BETA-1,2-N-ACETYLGLUCOSAMINYLTRANSFERASE 1/ALPHA-1,3-MANNOSYL-GLYCOPROTEIN 2-BETA-N-ACETYLGLUCOSAMINYLTRANSFERASE"/>
    <property type="match status" value="1"/>
</dbReference>
<gene>
    <name evidence="16" type="ORF">SAMN06265348_11394</name>
</gene>
<evidence type="ECO:0000256" key="11">
    <source>
        <dbReference type="ARBA" id="ARBA00023136"/>
    </source>
</evidence>
<name>A0A521FKC9_9SPHI</name>
<evidence type="ECO:0000256" key="8">
    <source>
        <dbReference type="ARBA" id="ARBA00022968"/>
    </source>
</evidence>
<dbReference type="Pfam" id="PF03071">
    <property type="entry name" value="GNT-I"/>
    <property type="match status" value="1"/>
</dbReference>
<evidence type="ECO:0000256" key="7">
    <source>
        <dbReference type="ARBA" id="ARBA00022723"/>
    </source>
</evidence>
<keyword evidence="10" id="KW-0333">Golgi apparatus</keyword>
<dbReference type="InterPro" id="IPR029044">
    <property type="entry name" value="Nucleotide-diphossugar_trans"/>
</dbReference>
<evidence type="ECO:0000256" key="9">
    <source>
        <dbReference type="ARBA" id="ARBA00022989"/>
    </source>
</evidence>
<keyword evidence="9" id="KW-1133">Transmembrane helix</keyword>
<dbReference type="GO" id="GO:0003827">
    <property type="term" value="F:alpha-1,3-mannosylglycoprotein 2-beta-N-acetylglucosaminyltransferase activity"/>
    <property type="evidence" value="ECO:0007669"/>
    <property type="project" value="UniProtKB-EC"/>
</dbReference>
<comment type="subcellular location">
    <subcellularLocation>
        <location evidence="2">Golgi apparatus membrane</location>
        <topology evidence="2">Single-pass type II membrane protein</topology>
    </subcellularLocation>
</comment>
<comment type="pathway">
    <text evidence="3">Protein modification; protein glycosylation.</text>
</comment>
<keyword evidence="11" id="KW-0472">Membrane</keyword>
<evidence type="ECO:0000256" key="6">
    <source>
        <dbReference type="ARBA" id="ARBA00022692"/>
    </source>
</evidence>
<dbReference type="EMBL" id="FXTN01000013">
    <property type="protein sequence ID" value="SMO96484.1"/>
    <property type="molecule type" value="Genomic_DNA"/>
</dbReference>
<dbReference type="UniPathway" id="UPA00378"/>
<dbReference type="PANTHER" id="PTHR10468:SF0">
    <property type="entry name" value="ALPHA-1,3-MANNOSYL-GLYCOPROTEIN 2-BETA-N-ACETYLGLUCOSAMINYLTRANSFERASE"/>
    <property type="match status" value="1"/>
</dbReference>
<dbReference type="EC" id="2.4.1.101" evidence="13"/>
<dbReference type="OrthoDB" id="9785375at2"/>
<evidence type="ECO:0000256" key="12">
    <source>
        <dbReference type="ARBA" id="ARBA00023211"/>
    </source>
</evidence>
<sequence>MSMERSIIIGVFCYNRAAKLKTCIEALLKNPECASMDIVFFSDGYKKEADKQGIMEVRAYIDSLTGFRNVIKHYRDRNYSTGPNFQTGLTFLSENYDEFIIVEDDLVVSPNYIKYLMDGLDFYRKDKSVFCITAYVFPITKEKTYPYDTIVYKRFCSYGWAGWADRFDTVIWDKDQLQHMMDTSPGFKKRMNAEGYDLVRMLKKQISGVISTWDVQLQAHVAENQLKVIYPVLSKVSNIGFDEESTNTFGINYLVTPIDKGVKKTFSYCKGDYIVPELQAQIKKPYGLKALVTRKLINEFIRVTNRVKKAG</sequence>
<keyword evidence="6" id="KW-0812">Transmembrane</keyword>
<dbReference type="InterPro" id="IPR004139">
    <property type="entry name" value="Glyco_trans_13"/>
</dbReference>
<proteinExistence type="predicted"/>
<keyword evidence="8" id="KW-0735">Signal-anchor</keyword>
<keyword evidence="7" id="KW-0479">Metal-binding</keyword>
<evidence type="ECO:0000256" key="3">
    <source>
        <dbReference type="ARBA" id="ARBA00004922"/>
    </source>
</evidence>
<keyword evidence="17" id="KW-1185">Reference proteome</keyword>
<organism evidence="16 17">
    <name type="scientific">Pedobacter westerhofensis</name>
    <dbReference type="NCBI Taxonomy" id="425512"/>
    <lineage>
        <taxon>Bacteria</taxon>
        <taxon>Pseudomonadati</taxon>
        <taxon>Bacteroidota</taxon>
        <taxon>Sphingobacteriia</taxon>
        <taxon>Sphingobacteriales</taxon>
        <taxon>Sphingobacteriaceae</taxon>
        <taxon>Pedobacter</taxon>
    </lineage>
</organism>
<reference evidence="16 17" key="1">
    <citation type="submission" date="2017-05" db="EMBL/GenBank/DDBJ databases">
        <authorList>
            <person name="Varghese N."/>
            <person name="Submissions S."/>
        </authorList>
    </citation>
    <scope>NUCLEOTIDE SEQUENCE [LARGE SCALE GENOMIC DNA]</scope>
    <source>
        <strain evidence="16 17">DSM 19036</strain>
    </source>
</reference>
<keyword evidence="12" id="KW-0464">Manganese</keyword>
<evidence type="ECO:0000256" key="2">
    <source>
        <dbReference type="ARBA" id="ARBA00004323"/>
    </source>
</evidence>
<evidence type="ECO:0000256" key="14">
    <source>
        <dbReference type="ARBA" id="ARBA00041712"/>
    </source>
</evidence>
<evidence type="ECO:0000313" key="17">
    <source>
        <dbReference type="Proteomes" id="UP000320300"/>
    </source>
</evidence>
<dbReference type="Proteomes" id="UP000320300">
    <property type="component" value="Unassembled WGS sequence"/>
</dbReference>
<dbReference type="GO" id="GO:0046872">
    <property type="term" value="F:metal ion binding"/>
    <property type="evidence" value="ECO:0007669"/>
    <property type="project" value="UniProtKB-KW"/>
</dbReference>
<comment type="cofactor">
    <cofactor evidence="1">
        <name>Mn(2+)</name>
        <dbReference type="ChEBI" id="CHEBI:29035"/>
    </cofactor>
</comment>
<keyword evidence="4" id="KW-0328">Glycosyltransferase</keyword>
<dbReference type="Gene3D" id="3.90.550.10">
    <property type="entry name" value="Spore Coat Polysaccharide Biosynthesis Protein SpsA, Chain A"/>
    <property type="match status" value="1"/>
</dbReference>
<comment type="catalytic activity">
    <reaction evidence="15">
        <text>N(4)-(alpha-D-Man-(1-&gt;3)-[alpha-D-Man-(1-&gt;3)-[alpha-D-Man-(1-&gt;6)]-alpha-D-Man-(1-&gt;6)]-beta-D-Man-(1-&gt;4)-beta-D-GlcNAc-(1-&gt;4)-beta-D-GlcNAc)-L-asparaginyl-[protein] (N-glucan mannose isomer 5A1,2) + UDP-N-acetyl-alpha-D-glucosamine = N(4)-{beta-D-GlcNAc-(1-&gt;2)-alpha-D-Man-(1-&gt;3)-[alpha-D-Man-(1-&gt;3)-[alpha-D-Man-(1-&gt;6)]-alpha-D-Man-(1-&gt;6)]-beta-D-Man-(1-&gt;4)-beta-D-GlcNAc-(1-&gt;4)-beta-D-GlcNAc}-L-asparaginyl-[protein] + UDP + H(+)</text>
        <dbReference type="Rhea" id="RHEA:11456"/>
        <dbReference type="Rhea" id="RHEA-COMP:14367"/>
        <dbReference type="Rhea" id="RHEA-COMP:14368"/>
        <dbReference type="ChEBI" id="CHEBI:15378"/>
        <dbReference type="ChEBI" id="CHEBI:57705"/>
        <dbReference type="ChEBI" id="CHEBI:58223"/>
        <dbReference type="ChEBI" id="CHEBI:59087"/>
        <dbReference type="ChEBI" id="CHEBI:60625"/>
        <dbReference type="EC" id="2.4.1.101"/>
    </reaction>
</comment>
<dbReference type="AlphaFoldDB" id="A0A521FKC9"/>
<dbReference type="SUPFAM" id="SSF53448">
    <property type="entry name" value="Nucleotide-diphospho-sugar transferases"/>
    <property type="match status" value="1"/>
</dbReference>
<evidence type="ECO:0000256" key="4">
    <source>
        <dbReference type="ARBA" id="ARBA00022676"/>
    </source>
</evidence>
<dbReference type="InterPro" id="IPR052261">
    <property type="entry name" value="Glycosyltransferase_13"/>
</dbReference>
<evidence type="ECO:0000256" key="1">
    <source>
        <dbReference type="ARBA" id="ARBA00001936"/>
    </source>
</evidence>
<evidence type="ECO:0000256" key="5">
    <source>
        <dbReference type="ARBA" id="ARBA00022679"/>
    </source>
</evidence>
<evidence type="ECO:0000256" key="10">
    <source>
        <dbReference type="ARBA" id="ARBA00023034"/>
    </source>
</evidence>
<keyword evidence="5" id="KW-0808">Transferase</keyword>
<evidence type="ECO:0000313" key="16">
    <source>
        <dbReference type="EMBL" id="SMO96484.1"/>
    </source>
</evidence>